<name>A0A517PXX8_9PLAN</name>
<dbReference type="OrthoDB" id="9801546at2"/>
<sequence>MQIQLSEADGTPYYQQVVNQVKFLVASGRLQPHDQLPSVRGLAQQLTITPNTVARAYRELEAEGVVISRRGSGVYISSGVSPLSSKEKRRILNERMDALLTESRQLGVDEETLLKLLRERSRKFDAHPQEVEP</sequence>
<dbReference type="PANTHER" id="PTHR38445">
    <property type="entry name" value="HTH-TYPE TRANSCRIPTIONAL REPRESSOR YTRA"/>
    <property type="match status" value="1"/>
</dbReference>
<evidence type="ECO:0000256" key="2">
    <source>
        <dbReference type="ARBA" id="ARBA00023125"/>
    </source>
</evidence>
<reference evidence="5 6" key="1">
    <citation type="submission" date="2019-02" db="EMBL/GenBank/DDBJ databases">
        <title>Deep-cultivation of Planctomycetes and their phenomic and genomic characterization uncovers novel biology.</title>
        <authorList>
            <person name="Wiegand S."/>
            <person name="Jogler M."/>
            <person name="Boedeker C."/>
            <person name="Pinto D."/>
            <person name="Vollmers J."/>
            <person name="Rivas-Marin E."/>
            <person name="Kohn T."/>
            <person name="Peeters S.H."/>
            <person name="Heuer A."/>
            <person name="Rast P."/>
            <person name="Oberbeckmann S."/>
            <person name="Bunk B."/>
            <person name="Jeske O."/>
            <person name="Meyerdierks A."/>
            <person name="Storesund J.E."/>
            <person name="Kallscheuer N."/>
            <person name="Luecker S."/>
            <person name="Lage O.M."/>
            <person name="Pohl T."/>
            <person name="Merkel B.J."/>
            <person name="Hornburger P."/>
            <person name="Mueller R.-W."/>
            <person name="Bruemmer F."/>
            <person name="Labrenz M."/>
            <person name="Spormann A.M."/>
            <person name="Op den Camp H."/>
            <person name="Overmann J."/>
            <person name="Amann R."/>
            <person name="Jetten M.S.M."/>
            <person name="Mascher T."/>
            <person name="Medema M.H."/>
            <person name="Devos D.P."/>
            <person name="Kaster A.-K."/>
            <person name="Ovreas L."/>
            <person name="Rohde M."/>
            <person name="Galperin M.Y."/>
            <person name="Jogler C."/>
        </authorList>
    </citation>
    <scope>NUCLEOTIDE SEQUENCE [LARGE SCALE GENOMIC DNA]</scope>
    <source>
        <strain evidence="5 6">HG66A1</strain>
    </source>
</reference>
<dbReference type="SUPFAM" id="SSF46785">
    <property type="entry name" value="Winged helix' DNA-binding domain"/>
    <property type="match status" value="1"/>
</dbReference>
<dbReference type="SMART" id="SM00345">
    <property type="entry name" value="HTH_GNTR"/>
    <property type="match status" value="1"/>
</dbReference>
<feature type="domain" description="HTH gntR-type" evidence="4">
    <location>
        <begin position="11"/>
        <end position="79"/>
    </location>
</feature>
<dbReference type="CDD" id="cd07377">
    <property type="entry name" value="WHTH_GntR"/>
    <property type="match status" value="1"/>
</dbReference>
<dbReference type="Gene3D" id="1.10.10.10">
    <property type="entry name" value="Winged helix-like DNA-binding domain superfamily/Winged helix DNA-binding domain"/>
    <property type="match status" value="1"/>
</dbReference>
<dbReference type="RefSeq" id="WP_145192695.1">
    <property type="nucleotide sequence ID" value="NZ_CP036266.1"/>
</dbReference>
<keyword evidence="3" id="KW-0804">Transcription</keyword>
<dbReference type="GO" id="GO:0003677">
    <property type="term" value="F:DNA binding"/>
    <property type="evidence" value="ECO:0007669"/>
    <property type="project" value="UniProtKB-KW"/>
</dbReference>
<dbReference type="PROSITE" id="PS50949">
    <property type="entry name" value="HTH_GNTR"/>
    <property type="match status" value="1"/>
</dbReference>
<accession>A0A517PXX8</accession>
<evidence type="ECO:0000259" key="4">
    <source>
        <dbReference type="PROSITE" id="PS50949"/>
    </source>
</evidence>
<evidence type="ECO:0000313" key="6">
    <source>
        <dbReference type="Proteomes" id="UP000320421"/>
    </source>
</evidence>
<evidence type="ECO:0000313" key="5">
    <source>
        <dbReference type="EMBL" id="QDT24194.1"/>
    </source>
</evidence>
<keyword evidence="1" id="KW-0805">Transcription regulation</keyword>
<dbReference type="Proteomes" id="UP000320421">
    <property type="component" value="Chromosome"/>
</dbReference>
<dbReference type="EMBL" id="CP036266">
    <property type="protein sequence ID" value="QDT24194.1"/>
    <property type="molecule type" value="Genomic_DNA"/>
</dbReference>
<dbReference type="AlphaFoldDB" id="A0A517PXX8"/>
<protein>
    <submittedName>
        <fullName evidence="5">HTH-type transcriptional repressor YtrA</fullName>
    </submittedName>
</protein>
<evidence type="ECO:0000256" key="3">
    <source>
        <dbReference type="ARBA" id="ARBA00023163"/>
    </source>
</evidence>
<dbReference type="InterPro" id="IPR000524">
    <property type="entry name" value="Tscrpt_reg_HTH_GntR"/>
</dbReference>
<keyword evidence="6" id="KW-1185">Reference proteome</keyword>
<organism evidence="5 6">
    <name type="scientific">Gimesia chilikensis</name>
    <dbReference type="NCBI Taxonomy" id="2605989"/>
    <lineage>
        <taxon>Bacteria</taxon>
        <taxon>Pseudomonadati</taxon>
        <taxon>Planctomycetota</taxon>
        <taxon>Planctomycetia</taxon>
        <taxon>Planctomycetales</taxon>
        <taxon>Planctomycetaceae</taxon>
        <taxon>Gimesia</taxon>
    </lineage>
</organism>
<evidence type="ECO:0000256" key="1">
    <source>
        <dbReference type="ARBA" id="ARBA00023015"/>
    </source>
</evidence>
<keyword evidence="2" id="KW-0238">DNA-binding</keyword>
<dbReference type="InterPro" id="IPR036388">
    <property type="entry name" value="WH-like_DNA-bd_sf"/>
</dbReference>
<proteinExistence type="predicted"/>
<gene>
    <name evidence="5" type="primary">ytrA</name>
    <name evidence="5" type="ORF">HG66A1_60260</name>
</gene>
<dbReference type="InterPro" id="IPR036390">
    <property type="entry name" value="WH_DNA-bd_sf"/>
</dbReference>
<dbReference type="Pfam" id="PF00392">
    <property type="entry name" value="GntR"/>
    <property type="match status" value="1"/>
</dbReference>
<dbReference type="GO" id="GO:0003700">
    <property type="term" value="F:DNA-binding transcription factor activity"/>
    <property type="evidence" value="ECO:0007669"/>
    <property type="project" value="InterPro"/>
</dbReference>
<dbReference type="PANTHER" id="PTHR38445:SF7">
    <property type="entry name" value="GNTR-FAMILY TRANSCRIPTIONAL REGULATOR"/>
    <property type="match status" value="1"/>
</dbReference>